<sequence length="59" mass="6668">MWRERRTDIRRPTTHGPGVSVNGVPGLEMKLVQQTLNQLQQEGATQLKIKLAMKDLGIK</sequence>
<organism evidence="2 3">
    <name type="scientific">Stylosanthes scabra</name>
    <dbReference type="NCBI Taxonomy" id="79078"/>
    <lineage>
        <taxon>Eukaryota</taxon>
        <taxon>Viridiplantae</taxon>
        <taxon>Streptophyta</taxon>
        <taxon>Embryophyta</taxon>
        <taxon>Tracheophyta</taxon>
        <taxon>Spermatophyta</taxon>
        <taxon>Magnoliopsida</taxon>
        <taxon>eudicotyledons</taxon>
        <taxon>Gunneridae</taxon>
        <taxon>Pentapetalae</taxon>
        <taxon>rosids</taxon>
        <taxon>fabids</taxon>
        <taxon>Fabales</taxon>
        <taxon>Fabaceae</taxon>
        <taxon>Papilionoideae</taxon>
        <taxon>50 kb inversion clade</taxon>
        <taxon>dalbergioids sensu lato</taxon>
        <taxon>Dalbergieae</taxon>
        <taxon>Pterocarpus clade</taxon>
        <taxon>Stylosanthes</taxon>
    </lineage>
</organism>
<dbReference type="Proteomes" id="UP001341840">
    <property type="component" value="Unassembled WGS sequence"/>
</dbReference>
<keyword evidence="3" id="KW-1185">Reference proteome</keyword>
<evidence type="ECO:0000313" key="2">
    <source>
        <dbReference type="EMBL" id="MED6129016.1"/>
    </source>
</evidence>
<name>A0ABU6RYV0_9FABA</name>
<proteinExistence type="predicted"/>
<gene>
    <name evidence="2" type="ORF">PIB30_103605</name>
</gene>
<evidence type="ECO:0000313" key="3">
    <source>
        <dbReference type="Proteomes" id="UP001341840"/>
    </source>
</evidence>
<comment type="caution">
    <text evidence="2">The sequence shown here is derived from an EMBL/GenBank/DDBJ whole genome shotgun (WGS) entry which is preliminary data.</text>
</comment>
<evidence type="ECO:0000256" key="1">
    <source>
        <dbReference type="SAM" id="MobiDB-lite"/>
    </source>
</evidence>
<reference evidence="2 3" key="1">
    <citation type="journal article" date="2023" name="Plants (Basel)">
        <title>Bridging the Gap: Combining Genomics and Transcriptomics Approaches to Understand Stylosanthes scabra, an Orphan Legume from the Brazilian Caatinga.</title>
        <authorList>
            <person name="Ferreira-Neto J.R.C."/>
            <person name="da Silva M.D."/>
            <person name="Binneck E."/>
            <person name="de Melo N.F."/>
            <person name="da Silva R.H."/>
            <person name="de Melo A.L.T.M."/>
            <person name="Pandolfi V."/>
            <person name="Bustamante F.O."/>
            <person name="Brasileiro-Vidal A.C."/>
            <person name="Benko-Iseppon A.M."/>
        </authorList>
    </citation>
    <scope>NUCLEOTIDE SEQUENCE [LARGE SCALE GENOMIC DNA]</scope>
    <source>
        <tissue evidence="2">Leaves</tissue>
    </source>
</reference>
<protein>
    <submittedName>
        <fullName evidence="2">Uncharacterized protein</fullName>
    </submittedName>
</protein>
<feature type="non-terminal residue" evidence="2">
    <location>
        <position position="59"/>
    </location>
</feature>
<feature type="region of interest" description="Disordered" evidence="1">
    <location>
        <begin position="1"/>
        <end position="22"/>
    </location>
</feature>
<accession>A0ABU6RYV0</accession>
<feature type="compositionally biased region" description="Basic and acidic residues" evidence="1">
    <location>
        <begin position="1"/>
        <end position="11"/>
    </location>
</feature>
<dbReference type="EMBL" id="JASCZI010033610">
    <property type="protein sequence ID" value="MED6129016.1"/>
    <property type="molecule type" value="Genomic_DNA"/>
</dbReference>